<dbReference type="RefSeq" id="WP_094967280.1">
    <property type="nucleotide sequence ID" value="NZ_NGJN01000002.1"/>
</dbReference>
<comment type="caution">
    <text evidence="1">The sequence shown here is derived from an EMBL/GenBank/DDBJ whole genome shotgun (WGS) entry which is preliminary data.</text>
</comment>
<protein>
    <submittedName>
        <fullName evidence="1">Uncharacterized protein</fullName>
    </submittedName>
</protein>
<dbReference type="Proteomes" id="UP000216840">
    <property type="component" value="Unassembled WGS sequence"/>
</dbReference>
<dbReference type="AlphaFoldDB" id="A0A265UXA0"/>
<proteinExistence type="predicted"/>
<dbReference type="EMBL" id="NGJN01000002">
    <property type="protein sequence ID" value="OZV69687.1"/>
    <property type="molecule type" value="Genomic_DNA"/>
</dbReference>
<keyword evidence="2" id="KW-1185">Reference proteome</keyword>
<name>A0A265UXA0_9FLAO</name>
<gene>
    <name evidence="1" type="ORF">CA834_03420</name>
</gene>
<dbReference type="OrthoDB" id="1524637at2"/>
<sequence length="101" mass="11269">MKLVIVTVVDDYIKEVSKLFKKAGIATFSQLDIAGYKSRKANDSMSGWFATRDGGANSEMFFSFAEETHIAALFQEIKVFNSNLESNNPVRAVVVPIEQFI</sequence>
<accession>A0A265UXA0</accession>
<evidence type="ECO:0000313" key="2">
    <source>
        <dbReference type="Proteomes" id="UP000216840"/>
    </source>
</evidence>
<organism evidence="1 2">
    <name type="scientific">Winogradskyella aurantia</name>
    <dbReference type="NCBI Taxonomy" id="1915063"/>
    <lineage>
        <taxon>Bacteria</taxon>
        <taxon>Pseudomonadati</taxon>
        <taxon>Bacteroidota</taxon>
        <taxon>Flavobacteriia</taxon>
        <taxon>Flavobacteriales</taxon>
        <taxon>Flavobacteriaceae</taxon>
        <taxon>Winogradskyella</taxon>
    </lineage>
</organism>
<evidence type="ECO:0000313" key="1">
    <source>
        <dbReference type="EMBL" id="OZV69687.1"/>
    </source>
</evidence>
<reference evidence="1 2" key="1">
    <citation type="submission" date="2017-05" db="EMBL/GenBank/DDBJ databases">
        <title>The draft genome sequence of Idiomarina salinarum WNB302.</title>
        <authorList>
            <person name="Sun Y."/>
            <person name="Chen B."/>
            <person name="Du Z."/>
        </authorList>
    </citation>
    <scope>NUCLEOTIDE SEQUENCE [LARGE SCALE GENOMIC DNA]</scope>
    <source>
        <strain evidence="1 2">WNB302</strain>
    </source>
</reference>